<feature type="domain" description="VOC" evidence="1">
    <location>
        <begin position="9"/>
        <end position="125"/>
    </location>
</feature>
<organism evidence="3 5">
    <name type="scientific">Staphylococcus caeli</name>
    <dbReference type="NCBI Taxonomy" id="2201815"/>
    <lineage>
        <taxon>Bacteria</taxon>
        <taxon>Bacillati</taxon>
        <taxon>Bacillota</taxon>
        <taxon>Bacilli</taxon>
        <taxon>Bacillales</taxon>
        <taxon>Staphylococcaceae</taxon>
        <taxon>Staphylococcus</taxon>
    </lineage>
</organism>
<dbReference type="OrthoDB" id="9792626at2"/>
<dbReference type="InterPro" id="IPR029068">
    <property type="entry name" value="Glyas_Bleomycin-R_OHBP_Dase"/>
</dbReference>
<evidence type="ECO:0000313" key="5">
    <source>
        <dbReference type="Proteomes" id="UP000095768"/>
    </source>
</evidence>
<reference evidence="3 5" key="2">
    <citation type="submission" date="2016-09" db="EMBL/GenBank/DDBJ databases">
        <authorList>
            <consortium name="Pathogen Informatics"/>
        </authorList>
    </citation>
    <scope>NUCLEOTIDE SEQUENCE [LARGE SCALE GENOMIC DNA]</scope>
    <source>
        <strain evidence="3 5">82B</strain>
    </source>
</reference>
<dbReference type="EC" id="1.13.11.2" evidence="3"/>
<accession>A0A1D4P4U8</accession>
<dbReference type="Proteomes" id="UP000095412">
    <property type="component" value="Unassembled WGS sequence"/>
</dbReference>
<proteinExistence type="predicted"/>
<evidence type="ECO:0000259" key="1">
    <source>
        <dbReference type="PROSITE" id="PS51819"/>
    </source>
</evidence>
<keyword evidence="4" id="KW-1185">Reference proteome</keyword>
<evidence type="ECO:0000313" key="3">
    <source>
        <dbReference type="EMBL" id="SCT17954.1"/>
    </source>
</evidence>
<dbReference type="PROSITE" id="PS51819">
    <property type="entry name" value="VOC"/>
    <property type="match status" value="1"/>
</dbReference>
<dbReference type="InterPro" id="IPR037523">
    <property type="entry name" value="VOC_core"/>
</dbReference>
<name>A0A1D4P4U8_9STAP</name>
<dbReference type="InterPro" id="IPR004360">
    <property type="entry name" value="Glyas_Fos-R_dOase_dom"/>
</dbReference>
<dbReference type="PANTHER" id="PTHR43279:SF1">
    <property type="entry name" value="CATECHOL-2,3-DIOXYGENASE"/>
    <property type="match status" value="1"/>
</dbReference>
<keyword evidence="3" id="KW-0560">Oxidoreductase</keyword>
<dbReference type="EMBL" id="FMPI01000009">
    <property type="protein sequence ID" value="SCS97669.1"/>
    <property type="molecule type" value="Genomic_DNA"/>
</dbReference>
<reference evidence="2 4" key="1">
    <citation type="submission" date="2016-09" db="EMBL/GenBank/DDBJ databases">
        <authorList>
            <consortium name="Pathogen Informatics"/>
            <person name="Sun Q."/>
            <person name="Inoue M."/>
        </authorList>
    </citation>
    <scope>NUCLEOTIDE SEQUENCE [LARGE SCALE GENOMIC DNA]</scope>
    <source>
        <strain evidence="2 4">82C</strain>
    </source>
</reference>
<dbReference type="RefSeq" id="WP_069995649.1">
    <property type="nucleotide sequence ID" value="NZ_FMPG01000009.1"/>
</dbReference>
<gene>
    <name evidence="3" type="primary">catE_2</name>
    <name evidence="3" type="ORF">SAMEA2297795_01935</name>
    <name evidence="2" type="ORF">SAMEA2297796_01483</name>
</gene>
<evidence type="ECO:0000313" key="4">
    <source>
        <dbReference type="Proteomes" id="UP000095412"/>
    </source>
</evidence>
<dbReference type="AlphaFoldDB" id="A0A1D4P4U8"/>
<dbReference type="EMBL" id="FMPG01000009">
    <property type="protein sequence ID" value="SCT17954.1"/>
    <property type="molecule type" value="Genomic_DNA"/>
</dbReference>
<sequence length="264" mass="30164">MFHNQGAHFVNGITLNVRDKATLKHFYQDVLGLNVVNESYSVVHYEIGNLNHFLTLNEVQRGRVPLTSEAGLYHLAIRLPSMTDLADLLLQLSEYTIPVTGGEHDITTSLFVEDPEGNGLEFYVDHPIEDWAFEDGKVVLETKPINVPHLLTYVSDNKWQGIPDESMIGYINIKTINLKQVSTYYKNFFGLESSSIETNHALYLSSNGYHQHIVVNNWYSSIKRIENETTYGLACIDYHYPETTHKQLTGPDGIVFRFNFYKVT</sequence>
<dbReference type="GO" id="GO:0018577">
    <property type="term" value="F:catechol 2,3-dioxygenase activity"/>
    <property type="evidence" value="ECO:0007669"/>
    <property type="project" value="UniProtKB-EC"/>
</dbReference>
<dbReference type="Proteomes" id="UP000095768">
    <property type="component" value="Unassembled WGS sequence"/>
</dbReference>
<dbReference type="PANTHER" id="PTHR43279">
    <property type="entry name" value="CATECHOL-2,3-DIOXYGENASE"/>
    <property type="match status" value="1"/>
</dbReference>
<protein>
    <submittedName>
        <fullName evidence="3">Glyoxalase</fullName>
        <ecNumber evidence="3">1.13.11.2</ecNumber>
    </submittedName>
</protein>
<dbReference type="Pfam" id="PF00903">
    <property type="entry name" value="Glyoxalase"/>
    <property type="match status" value="1"/>
</dbReference>
<dbReference type="SUPFAM" id="SSF54593">
    <property type="entry name" value="Glyoxalase/Bleomycin resistance protein/Dihydroxybiphenyl dioxygenase"/>
    <property type="match status" value="2"/>
</dbReference>
<evidence type="ECO:0000313" key="2">
    <source>
        <dbReference type="EMBL" id="SCS97669.1"/>
    </source>
</evidence>
<dbReference type="Gene3D" id="3.10.180.10">
    <property type="entry name" value="2,3-Dihydroxybiphenyl 1,2-Dioxygenase, domain 1"/>
    <property type="match status" value="1"/>
</dbReference>